<dbReference type="AlphaFoldDB" id="A0A9X2K968"/>
<sequence>MRRMGVALVVAGLLSVTIPGGAVHAAPEAGSPGRDGSTPS</sequence>
<proteinExistence type="predicted"/>
<accession>A0A9X2K968</accession>
<keyword evidence="1" id="KW-0732">Signal</keyword>
<comment type="caution">
    <text evidence="2">The sequence shown here is derived from an EMBL/GenBank/DDBJ whole genome shotgun (WGS) entry which is preliminary data.</text>
</comment>
<protein>
    <submittedName>
        <fullName evidence="2">Uncharacterized protein</fullName>
    </submittedName>
</protein>
<name>A0A9X2K968_9ACTN</name>
<keyword evidence="3" id="KW-1185">Reference proteome</keyword>
<evidence type="ECO:0000256" key="1">
    <source>
        <dbReference type="SAM" id="SignalP"/>
    </source>
</evidence>
<feature type="chain" id="PRO_5040860634" evidence="1">
    <location>
        <begin position="26"/>
        <end position="40"/>
    </location>
</feature>
<reference evidence="2" key="1">
    <citation type="submission" date="2022-06" db="EMBL/GenBank/DDBJ databases">
        <title>Sequencing the genomes of 1000 actinobacteria strains.</title>
        <authorList>
            <person name="Klenk H.-P."/>
        </authorList>
    </citation>
    <scope>NUCLEOTIDE SEQUENCE</scope>
    <source>
        <strain evidence="2">DSM 46694</strain>
    </source>
</reference>
<dbReference type="Proteomes" id="UP001139648">
    <property type="component" value="Unassembled WGS sequence"/>
</dbReference>
<dbReference type="EMBL" id="JAMZEB010000002">
    <property type="protein sequence ID" value="MCP2361511.1"/>
    <property type="molecule type" value="Genomic_DNA"/>
</dbReference>
<organism evidence="2 3">
    <name type="scientific">Nonomuraea thailandensis</name>
    <dbReference type="NCBI Taxonomy" id="1188745"/>
    <lineage>
        <taxon>Bacteria</taxon>
        <taxon>Bacillati</taxon>
        <taxon>Actinomycetota</taxon>
        <taxon>Actinomycetes</taxon>
        <taxon>Streptosporangiales</taxon>
        <taxon>Streptosporangiaceae</taxon>
        <taxon>Nonomuraea</taxon>
    </lineage>
</organism>
<dbReference type="RefSeq" id="WP_276083163.1">
    <property type="nucleotide sequence ID" value="NZ_BAABKA010000064.1"/>
</dbReference>
<evidence type="ECO:0000313" key="2">
    <source>
        <dbReference type="EMBL" id="MCP2361511.1"/>
    </source>
</evidence>
<feature type="signal peptide" evidence="1">
    <location>
        <begin position="1"/>
        <end position="25"/>
    </location>
</feature>
<evidence type="ECO:0000313" key="3">
    <source>
        <dbReference type="Proteomes" id="UP001139648"/>
    </source>
</evidence>
<gene>
    <name evidence="2" type="ORF">HD597_008531</name>
</gene>